<evidence type="ECO:0000256" key="7">
    <source>
        <dbReference type="ARBA" id="ARBA00048037"/>
    </source>
</evidence>
<dbReference type="Proteomes" id="UP001589758">
    <property type="component" value="Unassembled WGS sequence"/>
</dbReference>
<dbReference type="GO" id="GO:0016979">
    <property type="term" value="F:lipoate-protein ligase activity"/>
    <property type="evidence" value="ECO:0007669"/>
    <property type="project" value="UniProtKB-EC"/>
</dbReference>
<dbReference type="EC" id="6.3.1.20" evidence="3"/>
<evidence type="ECO:0000313" key="10">
    <source>
        <dbReference type="Proteomes" id="UP001589758"/>
    </source>
</evidence>
<dbReference type="RefSeq" id="WP_385876265.1">
    <property type="nucleotide sequence ID" value="NZ_JBHLXE010000036.1"/>
</dbReference>
<proteinExistence type="predicted"/>
<gene>
    <name evidence="9" type="ORF">ACFFIT_03490</name>
</gene>
<dbReference type="SUPFAM" id="SSF55681">
    <property type="entry name" value="Class II aaRS and biotin synthetases"/>
    <property type="match status" value="1"/>
</dbReference>
<evidence type="ECO:0000259" key="8">
    <source>
        <dbReference type="PROSITE" id="PS51733"/>
    </source>
</evidence>
<feature type="domain" description="BPL/LPL catalytic" evidence="8">
    <location>
        <begin position="29"/>
        <end position="216"/>
    </location>
</feature>
<evidence type="ECO:0000256" key="4">
    <source>
        <dbReference type="ARBA" id="ARBA00022598"/>
    </source>
</evidence>
<keyword evidence="10" id="KW-1185">Reference proteome</keyword>
<keyword evidence="6" id="KW-0067">ATP-binding</keyword>
<organism evidence="9 10">
    <name type="scientific">Thorsellia kenyensis</name>
    <dbReference type="NCBI Taxonomy" id="1549888"/>
    <lineage>
        <taxon>Bacteria</taxon>
        <taxon>Pseudomonadati</taxon>
        <taxon>Pseudomonadota</taxon>
        <taxon>Gammaproteobacteria</taxon>
        <taxon>Enterobacterales</taxon>
        <taxon>Thorselliaceae</taxon>
        <taxon>Thorsellia</taxon>
    </lineage>
</organism>
<dbReference type="SUPFAM" id="SSF82649">
    <property type="entry name" value="SufE/NifU"/>
    <property type="match status" value="1"/>
</dbReference>
<reference evidence="9 10" key="1">
    <citation type="submission" date="2024-09" db="EMBL/GenBank/DDBJ databases">
        <authorList>
            <person name="Sun Q."/>
            <person name="Mori K."/>
        </authorList>
    </citation>
    <scope>NUCLEOTIDE SEQUENCE [LARGE SCALE GENOMIC DNA]</scope>
    <source>
        <strain evidence="9 10">CCM 8545</strain>
    </source>
</reference>
<comment type="catalytic activity">
    <reaction evidence="7">
        <text>L-lysyl-[lipoyl-carrier protein] + (R)-lipoate + ATP = N(6)-[(R)-lipoyl]-L-lysyl-[lipoyl-carrier protein] + AMP + diphosphate + H(+)</text>
        <dbReference type="Rhea" id="RHEA:49288"/>
        <dbReference type="Rhea" id="RHEA-COMP:10500"/>
        <dbReference type="Rhea" id="RHEA-COMP:10502"/>
        <dbReference type="ChEBI" id="CHEBI:15378"/>
        <dbReference type="ChEBI" id="CHEBI:29969"/>
        <dbReference type="ChEBI" id="CHEBI:30616"/>
        <dbReference type="ChEBI" id="CHEBI:33019"/>
        <dbReference type="ChEBI" id="CHEBI:83088"/>
        <dbReference type="ChEBI" id="CHEBI:83099"/>
        <dbReference type="ChEBI" id="CHEBI:456215"/>
        <dbReference type="EC" id="6.3.1.20"/>
    </reaction>
</comment>
<dbReference type="PANTHER" id="PTHR12561">
    <property type="entry name" value="LIPOATE-PROTEIN LIGASE"/>
    <property type="match status" value="1"/>
</dbReference>
<comment type="caution">
    <text evidence="9">The sequence shown here is derived from an EMBL/GenBank/DDBJ whole genome shotgun (WGS) entry which is preliminary data.</text>
</comment>
<protein>
    <recommendedName>
        <fullName evidence="3">lipoate--protein ligase</fullName>
        <ecNumber evidence="3">6.3.1.20</ecNumber>
    </recommendedName>
</protein>
<dbReference type="InterPro" id="IPR004562">
    <property type="entry name" value="LipoylTrfase_LipoateP_Ligase"/>
</dbReference>
<dbReference type="NCBIfam" id="TIGR00545">
    <property type="entry name" value="lipoyltrans"/>
    <property type="match status" value="1"/>
</dbReference>
<evidence type="ECO:0000256" key="6">
    <source>
        <dbReference type="ARBA" id="ARBA00022840"/>
    </source>
</evidence>
<evidence type="ECO:0000256" key="1">
    <source>
        <dbReference type="ARBA" id="ARBA00005085"/>
    </source>
</evidence>
<dbReference type="InterPro" id="IPR004143">
    <property type="entry name" value="BPL_LPL_catalytic"/>
</dbReference>
<dbReference type="PROSITE" id="PS51733">
    <property type="entry name" value="BPL_LPL_CATALYTIC"/>
    <property type="match status" value="1"/>
</dbReference>
<dbReference type="Gene3D" id="3.30.930.10">
    <property type="entry name" value="Bira Bifunctional Protein, Domain 2"/>
    <property type="match status" value="1"/>
</dbReference>
<dbReference type="InterPro" id="IPR019491">
    <property type="entry name" value="Lipoate_protein_ligase_C"/>
</dbReference>
<dbReference type="PANTHER" id="PTHR12561:SF3">
    <property type="entry name" value="LIPOYLTRANSFERASE 1, MITOCHONDRIAL"/>
    <property type="match status" value="1"/>
</dbReference>
<sequence length="338" mass="38405">MSDKYRLLISESYDPWFNLAVEETIFKSITSQKILFLWRNQNTVVIGRGQNPWKECNTKKMEEDGIKLARRSSGGGAVFHDLGNTCFTFMAPKPEYDKSISTQIILNALSSLDINAKASGRNDIVIESTMGEKKISGSAYKETISSGFHHGTLLLDADLTKLSNYLNPDPKKLASKGISSVKSRVMNLAEIIPDISHDIVSKAIIDAYESYYNVSLQPEYISINNMPDLPGFAQAFEIQSSWDWNFGKAPAFTHYLDERFSWGGVELFLSCKDGKIIEVKIFTDSLYVAPFLALEKLLLGSEYHPQHIERQINRVIIDLHEYQNILEEFKKWILEQIK</sequence>
<comment type="pathway">
    <text evidence="1">Protein modification; protein lipoylation via exogenous pathway; protein N(6)-(lipoyl)lysine from lipoate: step 2/2.</text>
</comment>
<dbReference type="Pfam" id="PF21948">
    <property type="entry name" value="LplA-B_cat"/>
    <property type="match status" value="1"/>
</dbReference>
<accession>A0ABV6C872</accession>
<dbReference type="InterPro" id="IPR045864">
    <property type="entry name" value="aa-tRNA-synth_II/BPL/LPL"/>
</dbReference>
<keyword evidence="4 9" id="KW-0436">Ligase</keyword>
<dbReference type="EMBL" id="JBHLXE010000036">
    <property type="protein sequence ID" value="MFC0179169.1"/>
    <property type="molecule type" value="Genomic_DNA"/>
</dbReference>
<dbReference type="CDD" id="cd16443">
    <property type="entry name" value="LplA"/>
    <property type="match status" value="1"/>
</dbReference>
<name>A0ABV6C872_9GAMM</name>
<keyword evidence="5" id="KW-0547">Nucleotide-binding</keyword>
<evidence type="ECO:0000256" key="3">
    <source>
        <dbReference type="ARBA" id="ARBA00012367"/>
    </source>
</evidence>
<dbReference type="Pfam" id="PF10437">
    <property type="entry name" value="Lip_prot_lig_C"/>
    <property type="match status" value="1"/>
</dbReference>
<evidence type="ECO:0000313" key="9">
    <source>
        <dbReference type="EMBL" id="MFC0179169.1"/>
    </source>
</evidence>
<evidence type="ECO:0000256" key="2">
    <source>
        <dbReference type="ARBA" id="ARBA00005124"/>
    </source>
</evidence>
<evidence type="ECO:0000256" key="5">
    <source>
        <dbReference type="ARBA" id="ARBA00022741"/>
    </source>
</evidence>
<dbReference type="Gene3D" id="3.30.390.50">
    <property type="entry name" value="CO dehydrogenase flavoprotein, C-terminal domain"/>
    <property type="match status" value="1"/>
</dbReference>
<comment type="pathway">
    <text evidence="2">Protein modification; protein lipoylation via exogenous pathway; protein N(6)-(lipoyl)lysine from lipoate: step 1/2.</text>
</comment>